<reference evidence="1" key="1">
    <citation type="submission" date="2022-11" db="EMBL/GenBank/DDBJ databases">
        <authorList>
            <person name="Graham C."/>
            <person name="Newman J.D."/>
        </authorList>
    </citation>
    <scope>NUCLEOTIDE SEQUENCE</scope>
    <source>
        <strain evidence="1">DSM 19486</strain>
    </source>
</reference>
<proteinExistence type="predicted"/>
<protein>
    <submittedName>
        <fullName evidence="1">Uncharacterized protein</fullName>
    </submittedName>
</protein>
<evidence type="ECO:0000313" key="2">
    <source>
        <dbReference type="Proteomes" id="UP001142592"/>
    </source>
</evidence>
<keyword evidence="2" id="KW-1185">Reference proteome</keyword>
<dbReference type="EMBL" id="JAPJUH010000002">
    <property type="protein sequence ID" value="MCX3264803.1"/>
    <property type="molecule type" value="Genomic_DNA"/>
</dbReference>
<dbReference type="AlphaFoldDB" id="A0A9X3DBR9"/>
<accession>A0A9X3DBR9</accession>
<comment type="caution">
    <text evidence="1">The sequence shown here is derived from an EMBL/GenBank/DDBJ whole genome shotgun (WGS) entry which is preliminary data.</text>
</comment>
<gene>
    <name evidence="1" type="ORF">OQZ29_08615</name>
</gene>
<organism evidence="1 2">
    <name type="scientific">Pedobacter agri</name>
    <dbReference type="NCBI Taxonomy" id="454586"/>
    <lineage>
        <taxon>Bacteria</taxon>
        <taxon>Pseudomonadati</taxon>
        <taxon>Bacteroidota</taxon>
        <taxon>Sphingobacteriia</taxon>
        <taxon>Sphingobacteriales</taxon>
        <taxon>Sphingobacteriaceae</taxon>
        <taxon>Pedobacter</taxon>
    </lineage>
</organism>
<evidence type="ECO:0000313" key="1">
    <source>
        <dbReference type="EMBL" id="MCX3264803.1"/>
    </source>
</evidence>
<name>A0A9X3DBR9_9SPHI</name>
<dbReference type="RefSeq" id="WP_010600037.1">
    <property type="nucleotide sequence ID" value="NZ_JAPJUH010000002.1"/>
</dbReference>
<sequence length="427" mass="48985">MFDINTDSSINSDLPIITDNYQILHFDEYPILFTGTNRYGNKLLGSFVSEDEDNDIFRYFVIIVDDRQFSSYFAKAISYRDLIKSSKEIFVIDRDINDKVLHKYLLSTEYIPSDYLPLPNSFIPDTFLALDELSFSFSLRGKLADFHKALVNDVNNINLKIYNYLEESLHALSMFNIFPRIYSQPSQIGSYRLNFDIEFEAKEQITLFAIDKKKVAEFLNGYLNYVAYDFPNEEDGFLVKQPENSAQFRTLKRSFEDIITSAHLAPISTVSDILVDSINNSAEKLSNVTEFLKSNNSFDTIEVGKLSDAGKFSTIGYLSTNYKDEIESKLLPEEVFLETSVVIMDEAPKPYRILVFRINSETGRGGARLYYNNETEEYSKVALIIYKNEGDYSNSTFTKSLNENKVVDVVGIATQINGVYKKLECYV</sequence>
<dbReference type="Proteomes" id="UP001142592">
    <property type="component" value="Unassembled WGS sequence"/>
</dbReference>